<evidence type="ECO:0000313" key="4">
    <source>
        <dbReference type="Proteomes" id="UP001218188"/>
    </source>
</evidence>
<name>A0AAD6RX01_9AGAR</name>
<evidence type="ECO:0000256" key="1">
    <source>
        <dbReference type="ARBA" id="ARBA00022441"/>
    </source>
</evidence>
<reference evidence="3" key="1">
    <citation type="submission" date="2023-03" db="EMBL/GenBank/DDBJ databases">
        <title>Massive genome expansion in bonnet fungi (Mycena s.s.) driven by repeated elements and novel gene families across ecological guilds.</title>
        <authorList>
            <consortium name="Lawrence Berkeley National Laboratory"/>
            <person name="Harder C.B."/>
            <person name="Miyauchi S."/>
            <person name="Viragh M."/>
            <person name="Kuo A."/>
            <person name="Thoen E."/>
            <person name="Andreopoulos B."/>
            <person name="Lu D."/>
            <person name="Skrede I."/>
            <person name="Drula E."/>
            <person name="Henrissat B."/>
            <person name="Morin E."/>
            <person name="Kohler A."/>
            <person name="Barry K."/>
            <person name="LaButti K."/>
            <person name="Morin E."/>
            <person name="Salamov A."/>
            <person name="Lipzen A."/>
            <person name="Mereny Z."/>
            <person name="Hegedus B."/>
            <person name="Baldrian P."/>
            <person name="Stursova M."/>
            <person name="Weitz H."/>
            <person name="Taylor A."/>
            <person name="Grigoriev I.V."/>
            <person name="Nagy L.G."/>
            <person name="Martin F."/>
            <person name="Kauserud H."/>
        </authorList>
    </citation>
    <scope>NUCLEOTIDE SEQUENCE</scope>
    <source>
        <strain evidence="3">CBHHK200</strain>
    </source>
</reference>
<organism evidence="3 4">
    <name type="scientific">Mycena alexandri</name>
    <dbReference type="NCBI Taxonomy" id="1745969"/>
    <lineage>
        <taxon>Eukaryota</taxon>
        <taxon>Fungi</taxon>
        <taxon>Dikarya</taxon>
        <taxon>Basidiomycota</taxon>
        <taxon>Agaricomycotina</taxon>
        <taxon>Agaricomycetes</taxon>
        <taxon>Agaricomycetidae</taxon>
        <taxon>Agaricales</taxon>
        <taxon>Marasmiineae</taxon>
        <taxon>Mycenaceae</taxon>
        <taxon>Mycena</taxon>
    </lineage>
</organism>
<sequence>MISAPLPSSGDVRWDVYGGIGHRWHAIDLMGCINGVIECSRQLKEYDTALLWLAEADILDKNLEISGQSVFEWMPMKISSPDYYFERISTLCLASDIFLAVGNTGCAVHRRWVADEMFTILPEGLKTSETKRLTPVLGRDIVALRHPDPHTAPSLIVNFPALQMRGSWKKLHIHKSSVLSSRMGSAICAYDGHLYVLGGEKFNEVWFRDFWMLDLEKLDGWRRLPDFPLPKEIMRDLVGYKLAPTPDGRAFLFTGMPAIPVFDMKRRKWDFMPTTFTPDEHAPDWPYPQLRLINYAAHVVGERLYVFGGNHRDSIVGTDLLMELHIPPRRWRRLSGSEVPHPSSSGPGPRMQCHSWVGKDMQRLFFMFGQADRQAAMIHKQAHGAFYSYGYGDLWSWDIKGGKWFRQRLHGNVPSPRAEVACTYNEVLDKVIFFGGYSPTVPTWFEPIQDTVTYTYYADTFIGSMNPTASSPPSKRPPISWKQVLTRGFPTYRADSTLVTDSKTGKTFLFGGYKNTTYVPSKNTGPSDSRSFMDLWQLRLDLPGGFFEGVDLEEEARTGKVGPWQRCFACGSTGPWKRCGGSCNGRVFFCDSECLKQGWKEHKEKHKCGKA</sequence>
<comment type="caution">
    <text evidence="3">The sequence shown here is derived from an EMBL/GenBank/DDBJ whole genome shotgun (WGS) entry which is preliminary data.</text>
</comment>
<dbReference type="Proteomes" id="UP001218188">
    <property type="component" value="Unassembled WGS sequence"/>
</dbReference>
<dbReference type="AlphaFoldDB" id="A0AAD6RX01"/>
<dbReference type="InterPro" id="IPR015915">
    <property type="entry name" value="Kelch-typ_b-propeller"/>
</dbReference>
<evidence type="ECO:0000313" key="3">
    <source>
        <dbReference type="EMBL" id="KAJ7016909.1"/>
    </source>
</evidence>
<keyword evidence="4" id="KW-1185">Reference proteome</keyword>
<evidence type="ECO:0000256" key="2">
    <source>
        <dbReference type="ARBA" id="ARBA00022737"/>
    </source>
</evidence>
<dbReference type="InterPro" id="IPR006652">
    <property type="entry name" value="Kelch_1"/>
</dbReference>
<dbReference type="Pfam" id="PF01344">
    <property type="entry name" value="Kelch_1"/>
    <property type="match status" value="1"/>
</dbReference>
<proteinExistence type="predicted"/>
<dbReference type="PANTHER" id="PTHR46228">
    <property type="entry name" value="KELCH DOMAIN-CONTAINING PROTEIN"/>
    <property type="match status" value="1"/>
</dbReference>
<accession>A0AAD6RX01</accession>
<protein>
    <submittedName>
        <fullName evidence="3">Uncharacterized protein</fullName>
    </submittedName>
</protein>
<dbReference type="Gene3D" id="2.120.10.80">
    <property type="entry name" value="Kelch-type beta propeller"/>
    <property type="match status" value="2"/>
</dbReference>
<dbReference type="SUPFAM" id="SSF117281">
    <property type="entry name" value="Kelch motif"/>
    <property type="match status" value="1"/>
</dbReference>
<dbReference type="EMBL" id="JARJCM010000453">
    <property type="protein sequence ID" value="KAJ7016909.1"/>
    <property type="molecule type" value="Genomic_DNA"/>
</dbReference>
<keyword evidence="1" id="KW-0880">Kelch repeat</keyword>
<dbReference type="PANTHER" id="PTHR46228:SF2">
    <property type="entry name" value="KELCH REPEAT PROTEIN (AFU_ORTHOLOGUE AFUA_4G14350)"/>
    <property type="match status" value="1"/>
</dbReference>
<keyword evidence="2" id="KW-0677">Repeat</keyword>
<gene>
    <name evidence="3" type="ORF">C8F04DRAFT_980451</name>
</gene>